<keyword evidence="2" id="KW-0479">Metal-binding</keyword>
<dbReference type="PROSITE" id="PS00463">
    <property type="entry name" value="ZN2_CY6_FUNGAL_1"/>
    <property type="match status" value="1"/>
</dbReference>
<name>A0ABR4CXE2_9HELO</name>
<sequence>MNSQEGDAEGAAASHGRPCHGCRKRKVRCDKTRPCSNCLRSKQLCTYESTDSPIGISREPNNVSNSTDSELRERLARLEKLIESMMVGDSRFDASSSEISSASLRGSSTPALPQPYQTSIATDYSASNSLNFKQSVTSTAPVGQIVFQDGYSAYFDSDFWPGLITEVEDLRSLFDDLISDYESSNSSQWTSMSVLGTPSPFAAADGGLAQLTLDESNVLCKYFFEAVNPFTRAIHSSLFARELGMYRRGTFHLPHEFEALLFSIYTLTVNSLRPEIVHGIFSASKDEVLSRLKLSTQAALSRINYYKTEKVHGLGALLQYLTFLFQQNLYKDAIPLLAVAVRIAQNMGIHRDSRHFPFSPWVTEIRARIWNHICVLDAQAINSYGAESCLPTTSDALPPINANDRDWHASRFANPSSVPQNAQSHKDTTFVLVHREIADTTRRLAAIDGTKFDERYNIVSQCEATLNQKYLAGIDRTNPSQTVIAAFVEIRISTFKLSLRHRQIQSSKAPPSDPHRQQVFVSAIELLEAIRYHVTAFAVVNWEWLFSTSVPWLATAIVLTDVRHATRQNDKDRAQRQIEAVFLRFQDSPVAMTKMWKMMQELRRNMTDQSSQSLANASARIARDIAGDGNSIPGDAGGAAVSTFGFSDDMMFEFGGAGGERGQGAFDEMAMMGDIQNLPWYAWTGAGSNPQ</sequence>
<evidence type="ECO:0000259" key="5">
    <source>
        <dbReference type="PROSITE" id="PS50048"/>
    </source>
</evidence>
<evidence type="ECO:0000256" key="3">
    <source>
        <dbReference type="ARBA" id="ARBA00023242"/>
    </source>
</evidence>
<dbReference type="PANTHER" id="PTHR31001">
    <property type="entry name" value="UNCHARACTERIZED TRANSCRIPTIONAL REGULATORY PROTEIN"/>
    <property type="match status" value="1"/>
</dbReference>
<reference evidence="6 7" key="1">
    <citation type="journal article" date="2024" name="Commun. Biol.">
        <title>Comparative genomic analysis of thermophilic fungi reveals convergent evolutionary adaptations and gene losses.</title>
        <authorList>
            <person name="Steindorff A.S."/>
            <person name="Aguilar-Pontes M.V."/>
            <person name="Robinson A.J."/>
            <person name="Andreopoulos B."/>
            <person name="LaButti K."/>
            <person name="Kuo A."/>
            <person name="Mondo S."/>
            <person name="Riley R."/>
            <person name="Otillar R."/>
            <person name="Haridas S."/>
            <person name="Lipzen A."/>
            <person name="Grimwood J."/>
            <person name="Schmutz J."/>
            <person name="Clum A."/>
            <person name="Reid I.D."/>
            <person name="Moisan M.C."/>
            <person name="Butler G."/>
            <person name="Nguyen T.T.M."/>
            <person name="Dewar K."/>
            <person name="Conant G."/>
            <person name="Drula E."/>
            <person name="Henrissat B."/>
            <person name="Hansel C."/>
            <person name="Singer S."/>
            <person name="Hutchinson M.I."/>
            <person name="de Vries R.P."/>
            <person name="Natvig D.O."/>
            <person name="Powell A.J."/>
            <person name="Tsang A."/>
            <person name="Grigoriev I.V."/>
        </authorList>
    </citation>
    <scope>NUCLEOTIDE SEQUENCE [LARGE SCALE GENOMIC DNA]</scope>
    <source>
        <strain evidence="6 7">CBS 494.80</strain>
    </source>
</reference>
<evidence type="ECO:0000256" key="4">
    <source>
        <dbReference type="SAM" id="MobiDB-lite"/>
    </source>
</evidence>
<dbReference type="EMBL" id="JAZHXI010000003">
    <property type="protein sequence ID" value="KAL2073846.1"/>
    <property type="molecule type" value="Genomic_DNA"/>
</dbReference>
<dbReference type="SUPFAM" id="SSF57701">
    <property type="entry name" value="Zn2/Cys6 DNA-binding domain"/>
    <property type="match status" value="1"/>
</dbReference>
<accession>A0ABR4CXE2</accession>
<dbReference type="InterPro" id="IPR036864">
    <property type="entry name" value="Zn2-C6_fun-type_DNA-bd_sf"/>
</dbReference>
<keyword evidence="3" id="KW-0539">Nucleus</keyword>
<organism evidence="6 7">
    <name type="scientific">Oculimacula yallundae</name>
    <dbReference type="NCBI Taxonomy" id="86028"/>
    <lineage>
        <taxon>Eukaryota</taxon>
        <taxon>Fungi</taxon>
        <taxon>Dikarya</taxon>
        <taxon>Ascomycota</taxon>
        <taxon>Pezizomycotina</taxon>
        <taxon>Leotiomycetes</taxon>
        <taxon>Helotiales</taxon>
        <taxon>Ploettnerulaceae</taxon>
        <taxon>Oculimacula</taxon>
    </lineage>
</organism>
<dbReference type="InterPro" id="IPR001138">
    <property type="entry name" value="Zn2Cys6_DnaBD"/>
</dbReference>
<protein>
    <recommendedName>
        <fullName evidence="5">Zn(2)-C6 fungal-type domain-containing protein</fullName>
    </recommendedName>
</protein>
<dbReference type="Proteomes" id="UP001595075">
    <property type="component" value="Unassembled WGS sequence"/>
</dbReference>
<dbReference type="SMART" id="SM00066">
    <property type="entry name" value="GAL4"/>
    <property type="match status" value="1"/>
</dbReference>
<feature type="region of interest" description="Disordered" evidence="4">
    <location>
        <begin position="1"/>
        <end position="22"/>
    </location>
</feature>
<dbReference type="Pfam" id="PF04082">
    <property type="entry name" value="Fungal_trans"/>
    <property type="match status" value="1"/>
</dbReference>
<dbReference type="Pfam" id="PF00172">
    <property type="entry name" value="Zn_clus"/>
    <property type="match status" value="1"/>
</dbReference>
<keyword evidence="7" id="KW-1185">Reference proteome</keyword>
<comment type="subcellular location">
    <subcellularLocation>
        <location evidence="1">Nucleus</location>
    </subcellularLocation>
</comment>
<evidence type="ECO:0000256" key="2">
    <source>
        <dbReference type="ARBA" id="ARBA00022723"/>
    </source>
</evidence>
<comment type="caution">
    <text evidence="6">The sequence shown here is derived from an EMBL/GenBank/DDBJ whole genome shotgun (WGS) entry which is preliminary data.</text>
</comment>
<dbReference type="CDD" id="cd00067">
    <property type="entry name" value="GAL4"/>
    <property type="match status" value="1"/>
</dbReference>
<dbReference type="PROSITE" id="PS50048">
    <property type="entry name" value="ZN2_CY6_FUNGAL_2"/>
    <property type="match status" value="1"/>
</dbReference>
<dbReference type="CDD" id="cd12148">
    <property type="entry name" value="fungal_TF_MHR"/>
    <property type="match status" value="1"/>
</dbReference>
<evidence type="ECO:0000313" key="7">
    <source>
        <dbReference type="Proteomes" id="UP001595075"/>
    </source>
</evidence>
<gene>
    <name evidence="6" type="ORF">VTL71DRAFT_11172</name>
</gene>
<dbReference type="InterPro" id="IPR007219">
    <property type="entry name" value="XnlR_reg_dom"/>
</dbReference>
<evidence type="ECO:0000313" key="6">
    <source>
        <dbReference type="EMBL" id="KAL2073846.1"/>
    </source>
</evidence>
<dbReference type="PANTHER" id="PTHR31001:SF85">
    <property type="entry name" value="ZN(II)2CYS6 TRANSCRIPTION FACTOR (EUROFUNG)"/>
    <property type="match status" value="1"/>
</dbReference>
<evidence type="ECO:0000256" key="1">
    <source>
        <dbReference type="ARBA" id="ARBA00004123"/>
    </source>
</evidence>
<dbReference type="InterPro" id="IPR050613">
    <property type="entry name" value="Sec_Metabolite_Reg"/>
</dbReference>
<feature type="domain" description="Zn(2)-C6 fungal-type" evidence="5">
    <location>
        <begin position="18"/>
        <end position="47"/>
    </location>
</feature>
<proteinExistence type="predicted"/>
<dbReference type="Gene3D" id="4.10.240.10">
    <property type="entry name" value="Zn(2)-C6 fungal-type DNA-binding domain"/>
    <property type="match status" value="1"/>
</dbReference>